<dbReference type="Pfam" id="PF01408">
    <property type="entry name" value="GFO_IDH_MocA"/>
    <property type="match status" value="1"/>
</dbReference>
<dbReference type="SUPFAM" id="SSF51735">
    <property type="entry name" value="NAD(P)-binding Rossmann-fold domains"/>
    <property type="match status" value="1"/>
</dbReference>
<evidence type="ECO:0000259" key="1">
    <source>
        <dbReference type="Pfam" id="PF01408"/>
    </source>
</evidence>
<dbReference type="Gene3D" id="3.30.360.10">
    <property type="entry name" value="Dihydrodipicolinate Reductase, domain 2"/>
    <property type="match status" value="1"/>
</dbReference>
<name>A0A1H3EZ58_9BACI</name>
<protein>
    <submittedName>
        <fullName evidence="3">Predicted dehydrogenase</fullName>
    </submittedName>
</protein>
<gene>
    <name evidence="3" type="ORF">SAMN04488081_1419</name>
</gene>
<dbReference type="InterPro" id="IPR055170">
    <property type="entry name" value="GFO_IDH_MocA-like_dom"/>
</dbReference>
<organism evidence="3 4">
    <name type="scientific">Salimicrobium album</name>
    <dbReference type="NCBI Taxonomy" id="50717"/>
    <lineage>
        <taxon>Bacteria</taxon>
        <taxon>Bacillati</taxon>
        <taxon>Bacillota</taxon>
        <taxon>Bacilli</taxon>
        <taxon>Bacillales</taxon>
        <taxon>Bacillaceae</taxon>
        <taxon>Salimicrobium</taxon>
    </lineage>
</organism>
<dbReference type="Gene3D" id="3.40.50.720">
    <property type="entry name" value="NAD(P)-binding Rossmann-like Domain"/>
    <property type="match status" value="1"/>
</dbReference>
<dbReference type="InterPro" id="IPR036291">
    <property type="entry name" value="NAD(P)-bd_dom_sf"/>
</dbReference>
<dbReference type="InterPro" id="IPR000683">
    <property type="entry name" value="Gfo/Idh/MocA-like_OxRdtase_N"/>
</dbReference>
<dbReference type="SUPFAM" id="SSF55347">
    <property type="entry name" value="Glyceraldehyde-3-phosphate dehydrogenase-like, C-terminal domain"/>
    <property type="match status" value="1"/>
</dbReference>
<reference evidence="3 4" key="1">
    <citation type="submission" date="2016-10" db="EMBL/GenBank/DDBJ databases">
        <authorList>
            <person name="Varghese N."/>
            <person name="Submissions S."/>
        </authorList>
    </citation>
    <scope>NUCLEOTIDE SEQUENCE [LARGE SCALE GENOMIC DNA]</scope>
    <source>
        <strain evidence="3 4">DSM 20748</strain>
    </source>
</reference>
<accession>A0A1H3EZ58</accession>
<dbReference type="Proteomes" id="UP000198647">
    <property type="component" value="Unassembled WGS sequence"/>
</dbReference>
<dbReference type="PANTHER" id="PTHR43249:SF1">
    <property type="entry name" value="D-GLUCOSIDE 3-DEHYDROGENASE"/>
    <property type="match status" value="1"/>
</dbReference>
<comment type="caution">
    <text evidence="3">The sequence shown here is derived from an EMBL/GenBank/DDBJ whole genome shotgun (WGS) entry which is preliminary data.</text>
</comment>
<keyword evidence="4" id="KW-1185">Reference proteome</keyword>
<evidence type="ECO:0000313" key="3">
    <source>
        <dbReference type="EMBL" id="SDX83229.1"/>
    </source>
</evidence>
<feature type="domain" description="GFO/IDH/MocA-like oxidoreductase" evidence="2">
    <location>
        <begin position="134"/>
        <end position="269"/>
    </location>
</feature>
<feature type="domain" description="Gfo/Idh/MocA-like oxidoreductase N-terminal" evidence="1">
    <location>
        <begin position="5"/>
        <end position="122"/>
    </location>
</feature>
<dbReference type="Pfam" id="PF22725">
    <property type="entry name" value="GFO_IDH_MocA_C3"/>
    <property type="match status" value="1"/>
</dbReference>
<dbReference type="InterPro" id="IPR052515">
    <property type="entry name" value="Gfo/Idh/MocA_Oxidoreductase"/>
</dbReference>
<proteinExistence type="predicted"/>
<dbReference type="PANTHER" id="PTHR43249">
    <property type="entry name" value="UDP-N-ACETYL-2-AMINO-2-DEOXY-D-GLUCURONATE OXIDASE"/>
    <property type="match status" value="1"/>
</dbReference>
<evidence type="ECO:0000313" key="4">
    <source>
        <dbReference type="Proteomes" id="UP000198647"/>
    </source>
</evidence>
<evidence type="ECO:0000259" key="2">
    <source>
        <dbReference type="Pfam" id="PF22725"/>
    </source>
</evidence>
<sequence>MNKWKVGVIGTGGIATDRHIPALLSLPHLAEMIAVQDVDRERALRVAKEFEVPHVCTSPEELLDIVDAVIICTPNKFHAELSIKALNRGVHVLCEKPMAMDRHEAEAMLRAAQENDRTLAIAYHYRHTPEGIMAKRVTEAGELGKPLVARVQAMRRRKVPGWGVFTDKDLQGGGSLIDFGCHLLDLSLWLLGNPEPVEVSAQTYNELSRTPGQVNDWGEVDPESFEVDDHVTSYIRFENGVTLQFECSWAANIKEDHTTLSISGVQGGLDVYPFELYQSKHGAVWDATPVMREEESGWAGKRQIANFLEGLNGGEKLAVHPQEALRVTKIIDAMYESSRTGQAVVMNRQEEELR</sequence>
<dbReference type="RefSeq" id="WP_093106674.1">
    <property type="nucleotide sequence ID" value="NZ_FNOS01000003.1"/>
</dbReference>
<dbReference type="EMBL" id="FNOS01000003">
    <property type="protein sequence ID" value="SDX83229.1"/>
    <property type="molecule type" value="Genomic_DNA"/>
</dbReference>